<dbReference type="InterPro" id="IPR007370">
    <property type="entry name" value="Glu_cys_ligase"/>
</dbReference>
<dbReference type="InterPro" id="IPR006334">
    <property type="entry name" value="Glut_cys_ligase"/>
</dbReference>
<dbReference type="GO" id="GO:0005524">
    <property type="term" value="F:ATP binding"/>
    <property type="evidence" value="ECO:0007669"/>
    <property type="project" value="UniProtKB-KW"/>
</dbReference>
<evidence type="ECO:0000256" key="5">
    <source>
        <dbReference type="ARBA" id="ARBA00022741"/>
    </source>
</evidence>
<keyword evidence="6" id="KW-0067">ATP-binding</keyword>
<dbReference type="Pfam" id="PF04262">
    <property type="entry name" value="Glu_cys_ligase"/>
    <property type="match status" value="1"/>
</dbReference>
<comment type="caution">
    <text evidence="11">The sequence shown here is derived from an EMBL/GenBank/DDBJ whole genome shotgun (WGS) entry which is preliminary data.</text>
</comment>
<name>A0A099YG19_LIMMU</name>
<evidence type="ECO:0000256" key="7">
    <source>
        <dbReference type="ARBA" id="ARBA00048819"/>
    </source>
</evidence>
<evidence type="ECO:0000313" key="11">
    <source>
        <dbReference type="EMBL" id="KGL67475.1"/>
    </source>
</evidence>
<accession>A0A099YG19</accession>
<proteinExistence type="inferred from homology"/>
<comment type="pathway">
    <text evidence="1 9">Sulfur metabolism; glutathione biosynthesis; glutathione from L-cysteine and L-glutamate: step 1/2.</text>
</comment>
<dbReference type="InterPro" id="IPR014746">
    <property type="entry name" value="Gln_synth/guanido_kin_cat_dom"/>
</dbReference>
<evidence type="ECO:0000313" key="12">
    <source>
        <dbReference type="Proteomes" id="UP000030001"/>
    </source>
</evidence>
<evidence type="ECO:0000256" key="8">
    <source>
        <dbReference type="RuleBase" id="RU003544"/>
    </source>
</evidence>
<comment type="catalytic activity">
    <reaction evidence="7 9">
        <text>L-cysteine + L-glutamate + ATP = gamma-L-glutamyl-L-cysteine + ADP + phosphate + H(+)</text>
        <dbReference type="Rhea" id="RHEA:13285"/>
        <dbReference type="ChEBI" id="CHEBI:15378"/>
        <dbReference type="ChEBI" id="CHEBI:29985"/>
        <dbReference type="ChEBI" id="CHEBI:30616"/>
        <dbReference type="ChEBI" id="CHEBI:35235"/>
        <dbReference type="ChEBI" id="CHEBI:43474"/>
        <dbReference type="ChEBI" id="CHEBI:58173"/>
        <dbReference type="ChEBI" id="CHEBI:456216"/>
        <dbReference type="EC" id="6.3.2.2"/>
    </reaction>
</comment>
<dbReference type="EMBL" id="JROC01000021">
    <property type="protein sequence ID" value="KGL67475.1"/>
    <property type="molecule type" value="Genomic_DNA"/>
</dbReference>
<dbReference type="PANTHER" id="PTHR38761:SF1">
    <property type="entry name" value="GLUTAMATE--CYSTEINE LIGASE"/>
    <property type="match status" value="1"/>
</dbReference>
<dbReference type="SUPFAM" id="SSF55931">
    <property type="entry name" value="Glutamine synthetase/guanido kinase"/>
    <property type="match status" value="1"/>
</dbReference>
<dbReference type="AlphaFoldDB" id="A0A099YG19"/>
<organism evidence="11 12">
    <name type="scientific">Limosilactobacillus mucosae</name>
    <name type="common">Lactobacillus mucosae</name>
    <dbReference type="NCBI Taxonomy" id="97478"/>
    <lineage>
        <taxon>Bacteria</taxon>
        <taxon>Bacillati</taxon>
        <taxon>Bacillota</taxon>
        <taxon>Bacilli</taxon>
        <taxon>Lactobacillales</taxon>
        <taxon>Lactobacillaceae</taxon>
        <taxon>Limosilactobacillus</taxon>
    </lineage>
</organism>
<evidence type="ECO:0000256" key="9">
    <source>
        <dbReference type="RuleBase" id="RU004391"/>
    </source>
</evidence>
<dbReference type="GO" id="GO:0004357">
    <property type="term" value="F:glutamate-cysteine ligase activity"/>
    <property type="evidence" value="ECO:0007669"/>
    <property type="project" value="UniProtKB-EC"/>
</dbReference>
<evidence type="ECO:0000256" key="3">
    <source>
        <dbReference type="ARBA" id="ARBA00022598"/>
    </source>
</evidence>
<reference evidence="11 12" key="1">
    <citation type="submission" date="2014-09" db="EMBL/GenBank/DDBJ databases">
        <title>Lactobacillus mucosae CRL573 Genome Sequencing.</title>
        <authorList>
            <person name="Bleckwedel J."/>
            <person name="Teran L.C."/>
            <person name="Bonacina J."/>
            <person name="Saavedra L."/>
            <person name="Mozzi F.B."/>
            <person name="Raya R.R."/>
        </authorList>
    </citation>
    <scope>NUCLEOTIDE SEQUENCE [LARGE SCALE GENOMIC DNA]</scope>
    <source>
        <strain evidence="11 12">CRL573</strain>
    </source>
</reference>
<keyword evidence="4 8" id="KW-0317">Glutathione biosynthesis</keyword>
<feature type="domain" description="Glutamate--cysteine ligase" evidence="10">
    <location>
        <begin position="9"/>
        <end position="258"/>
    </location>
</feature>
<dbReference type="GO" id="GO:0005829">
    <property type="term" value="C:cytosol"/>
    <property type="evidence" value="ECO:0007669"/>
    <property type="project" value="TreeGrafter"/>
</dbReference>
<dbReference type="UniPathway" id="UPA00142">
    <property type="reaction ID" value="UER00209"/>
</dbReference>
<sequence>MAEKQAKLLKMLSEGSLNERMFNASFGLRLEEHRILTNGRASRYEYPKNLSSRKTNPYLLSGFSDNLMEFTTPIVRGSKATCQQLKVLEQIVDSQLHEDERIWPLSLAPAPEYQHDLEFVGNNCSQPWNKEYTNYLREKYGIKRMILGGAHIGFNLDQELLDALYDQSFKDDFATRADFQNAVYFKMAQCFCLWRWLFTYLYGASPVSEAVEHDMPEHINLPVRSFRNSTYGYDNLPDERPSYESLDSFVDQVSKFLEDGTYYGPQEFFGPVRLHGKHDDDSLRQIVKDGIQFISFRSFDLDPFAKGGISEDTLNFLELFMIYTLVSPMPENLSEKLNQAIERNNEVALQAPDEQTDWMRNEAMDLIERLSQFCDQFNAPREYKLALSFVKRRVEDPTLTIGGQVAEKLAKGDLLSFGLKIANDRYTSFVRSPHPLQALAGQYSDSVQQLIKIAIMSGVHVDFENPLKLSVSTRVETFDAQADLDLSRGALDYLLNLFPELEGNLAE</sequence>
<gene>
    <name evidence="11" type="ORF">LX03_01255</name>
</gene>
<comment type="similarity">
    <text evidence="8">Belongs to the glutamate--cysteine ligase type 1 family.</text>
</comment>
<dbReference type="Gene3D" id="3.30.590.20">
    <property type="match status" value="1"/>
</dbReference>
<evidence type="ECO:0000256" key="2">
    <source>
        <dbReference type="ARBA" id="ARBA00012220"/>
    </source>
</evidence>
<evidence type="ECO:0000256" key="6">
    <source>
        <dbReference type="ARBA" id="ARBA00022840"/>
    </source>
</evidence>
<dbReference type="PANTHER" id="PTHR38761">
    <property type="entry name" value="GLUTAMATE--CYSTEINE LIGASE"/>
    <property type="match status" value="1"/>
</dbReference>
<evidence type="ECO:0000256" key="4">
    <source>
        <dbReference type="ARBA" id="ARBA00022684"/>
    </source>
</evidence>
<evidence type="ECO:0000259" key="10">
    <source>
        <dbReference type="Pfam" id="PF04262"/>
    </source>
</evidence>
<keyword evidence="5" id="KW-0547">Nucleotide-binding</keyword>
<keyword evidence="3 8" id="KW-0436">Ligase</keyword>
<evidence type="ECO:0000256" key="1">
    <source>
        <dbReference type="ARBA" id="ARBA00005006"/>
    </source>
</evidence>
<dbReference type="GO" id="GO:0006750">
    <property type="term" value="P:glutathione biosynthetic process"/>
    <property type="evidence" value="ECO:0007669"/>
    <property type="project" value="UniProtKB-UniPathway"/>
</dbReference>
<dbReference type="Proteomes" id="UP000030001">
    <property type="component" value="Unassembled WGS sequence"/>
</dbReference>
<protein>
    <recommendedName>
        <fullName evidence="2 9">Glutamate--cysteine ligase</fullName>
        <ecNumber evidence="2 9">6.3.2.2</ecNumber>
    </recommendedName>
</protein>
<dbReference type="EC" id="6.3.2.2" evidence="2 9"/>
<dbReference type="GO" id="GO:0046872">
    <property type="term" value="F:metal ion binding"/>
    <property type="evidence" value="ECO:0007669"/>
    <property type="project" value="TreeGrafter"/>
</dbReference>